<feature type="signal peptide" evidence="1">
    <location>
        <begin position="1"/>
        <end position="22"/>
    </location>
</feature>
<dbReference type="EMBL" id="JBANRG010000112">
    <property type="protein sequence ID" value="KAK7435052.1"/>
    <property type="molecule type" value="Genomic_DNA"/>
</dbReference>
<evidence type="ECO:0000313" key="2">
    <source>
        <dbReference type="EMBL" id="KAK7435052.1"/>
    </source>
</evidence>
<evidence type="ECO:0000313" key="3">
    <source>
        <dbReference type="Proteomes" id="UP001498398"/>
    </source>
</evidence>
<name>A0ABR1IKA0_9AGAR</name>
<reference evidence="2 3" key="1">
    <citation type="submission" date="2024-01" db="EMBL/GenBank/DDBJ databases">
        <title>A draft genome for the cacao thread blight pathogen Marasmiellus scandens.</title>
        <authorList>
            <person name="Baruah I.K."/>
            <person name="Leung J."/>
            <person name="Bukari Y."/>
            <person name="Amoako-Attah I."/>
            <person name="Meinhardt L.W."/>
            <person name="Bailey B.A."/>
            <person name="Cohen S.P."/>
        </authorList>
    </citation>
    <scope>NUCLEOTIDE SEQUENCE [LARGE SCALE GENOMIC DNA]</scope>
    <source>
        <strain evidence="2 3">GH-19</strain>
    </source>
</reference>
<proteinExistence type="predicted"/>
<evidence type="ECO:0000256" key="1">
    <source>
        <dbReference type="SAM" id="SignalP"/>
    </source>
</evidence>
<dbReference type="Proteomes" id="UP001498398">
    <property type="component" value="Unassembled WGS sequence"/>
</dbReference>
<gene>
    <name evidence="2" type="ORF">VKT23_019860</name>
</gene>
<protein>
    <submittedName>
        <fullName evidence="2">Uncharacterized protein</fullName>
    </submittedName>
</protein>
<comment type="caution">
    <text evidence="2">The sequence shown here is derived from an EMBL/GenBank/DDBJ whole genome shotgun (WGS) entry which is preliminary data.</text>
</comment>
<organism evidence="2 3">
    <name type="scientific">Marasmiellus scandens</name>
    <dbReference type="NCBI Taxonomy" id="2682957"/>
    <lineage>
        <taxon>Eukaryota</taxon>
        <taxon>Fungi</taxon>
        <taxon>Dikarya</taxon>
        <taxon>Basidiomycota</taxon>
        <taxon>Agaricomycotina</taxon>
        <taxon>Agaricomycetes</taxon>
        <taxon>Agaricomycetidae</taxon>
        <taxon>Agaricales</taxon>
        <taxon>Marasmiineae</taxon>
        <taxon>Omphalotaceae</taxon>
        <taxon>Marasmiellus</taxon>
    </lineage>
</organism>
<keyword evidence="3" id="KW-1185">Reference proteome</keyword>
<sequence>MVFFLSTAVSLALAFCLITARAAPLETRQIGGIDCNIARFQIITDVVQTSSLLGKIDVSDPTTADAVSTAQSGVDSASDGIKTILGALFSGQAAPASARDQVGTGLNDALTAMTGLNSTDSAVSDTISKIEEALAAGDKVVETCK</sequence>
<accession>A0ABR1IKA0</accession>
<keyword evidence="1" id="KW-0732">Signal</keyword>
<feature type="chain" id="PRO_5046931745" evidence="1">
    <location>
        <begin position="23"/>
        <end position="145"/>
    </location>
</feature>